<reference evidence="2" key="1">
    <citation type="submission" date="2021-10" db="EMBL/GenBank/DDBJ databases">
        <title>Anaerobic single-cell dispensing facilitates the cultivation of human gut bacteria.</title>
        <authorList>
            <person name="Afrizal A."/>
        </authorList>
    </citation>
    <scope>NUCLEOTIDE SEQUENCE</scope>
    <source>
        <strain evidence="2">CLA-AA-H250</strain>
    </source>
</reference>
<dbReference type="Pfam" id="PF20076">
    <property type="entry name" value="DUF6472"/>
    <property type="match status" value="1"/>
</dbReference>
<sequence>MFENTSKCEDCLYYEYDDEYGFYVCDMDLDEDETAQFIGGRFQNCPYYRPGDEYTIVRKQI</sequence>
<evidence type="ECO:0000313" key="3">
    <source>
        <dbReference type="Proteomes" id="UP001199424"/>
    </source>
</evidence>
<dbReference type="Proteomes" id="UP001199424">
    <property type="component" value="Unassembled WGS sequence"/>
</dbReference>
<dbReference type="RefSeq" id="WP_308448672.1">
    <property type="nucleotide sequence ID" value="NZ_JAJEQC010000002.1"/>
</dbReference>
<evidence type="ECO:0000259" key="1">
    <source>
        <dbReference type="Pfam" id="PF20076"/>
    </source>
</evidence>
<organism evidence="2 3">
    <name type="scientific">Hominenteromicrobium mulieris</name>
    <dbReference type="NCBI Taxonomy" id="2885357"/>
    <lineage>
        <taxon>Bacteria</taxon>
        <taxon>Bacillati</taxon>
        <taxon>Bacillota</taxon>
        <taxon>Clostridia</taxon>
        <taxon>Eubacteriales</taxon>
        <taxon>Oscillospiraceae</taxon>
        <taxon>Hominenteromicrobium</taxon>
    </lineage>
</organism>
<dbReference type="AlphaFoldDB" id="A0AAE3DF39"/>
<dbReference type="EMBL" id="JAJEQC010000002">
    <property type="protein sequence ID" value="MCC2136111.1"/>
    <property type="molecule type" value="Genomic_DNA"/>
</dbReference>
<protein>
    <submittedName>
        <fullName evidence="2">DUF6472 family protein</fullName>
    </submittedName>
</protein>
<evidence type="ECO:0000313" key="2">
    <source>
        <dbReference type="EMBL" id="MCC2136111.1"/>
    </source>
</evidence>
<feature type="domain" description="DUF6472" evidence="1">
    <location>
        <begin position="6"/>
        <end position="61"/>
    </location>
</feature>
<accession>A0AAE3DF39</accession>
<name>A0AAE3DF39_9FIRM</name>
<gene>
    <name evidence="2" type="ORF">LKD31_03660</name>
</gene>
<proteinExistence type="predicted"/>
<keyword evidence="3" id="KW-1185">Reference proteome</keyword>
<dbReference type="InterPro" id="IPR045525">
    <property type="entry name" value="DUF6472"/>
</dbReference>
<comment type="caution">
    <text evidence="2">The sequence shown here is derived from an EMBL/GenBank/DDBJ whole genome shotgun (WGS) entry which is preliminary data.</text>
</comment>